<dbReference type="EMBL" id="JAAQHG020000016">
    <property type="protein sequence ID" value="KAL1585976.1"/>
    <property type="molecule type" value="Genomic_DNA"/>
</dbReference>
<keyword evidence="5 7" id="KW-0733">Signal recognition particle</keyword>
<evidence type="ECO:0000256" key="5">
    <source>
        <dbReference type="ARBA" id="ARBA00023135"/>
    </source>
</evidence>
<feature type="region of interest" description="Disordered" evidence="8">
    <location>
        <begin position="114"/>
        <end position="143"/>
    </location>
</feature>
<comment type="subunit">
    <text evidence="7">Component of a fungal signal recognition particle (SRP) complex that consists of a 7SL RNA molecule (scR1) and at least six protein subunits: SRP72, SRP68, SRP54, SEC65, SRP21 and SRP14.</text>
</comment>
<dbReference type="AlphaFoldDB" id="A0AB34KP59"/>
<dbReference type="Pfam" id="PF02290">
    <property type="entry name" value="SRP14"/>
    <property type="match status" value="1"/>
</dbReference>
<dbReference type="InterPro" id="IPR003210">
    <property type="entry name" value="Signal_recog_particle_SRP14"/>
</dbReference>
<dbReference type="GO" id="GO:0006614">
    <property type="term" value="P:SRP-dependent cotranslational protein targeting to membrane"/>
    <property type="evidence" value="ECO:0007669"/>
    <property type="project" value="UniProtKB-UniRule"/>
</dbReference>
<comment type="similarity">
    <text evidence="2 7">Belongs to the SRP14 family.</text>
</comment>
<feature type="region of interest" description="Disordered" evidence="8">
    <location>
        <begin position="23"/>
        <end position="62"/>
    </location>
</feature>
<comment type="caution">
    <text evidence="9">The sequence shown here is derived from an EMBL/GenBank/DDBJ whole genome shotgun (WGS) entry which is preliminary data.</text>
</comment>
<sequence>MAQGHVSQDEFFTQLTSIIEKKQQKGHGSVFLTQKRLTYDPAKPTTTSEAVPGDPQSDLHPTLPLPVIVRASDGETQSKDRVKNKDHVKVSTIVQPDDLEAFFTRYAEVCKASMLSLRKRDRKKRKADKGKKKKGAETGEKKG</sequence>
<dbReference type="InterPro" id="IPR009018">
    <property type="entry name" value="Signal_recog_particle_SRP9/14"/>
</dbReference>
<evidence type="ECO:0000313" key="9">
    <source>
        <dbReference type="EMBL" id="KAL1585976.1"/>
    </source>
</evidence>
<evidence type="ECO:0000256" key="8">
    <source>
        <dbReference type="SAM" id="MobiDB-lite"/>
    </source>
</evidence>
<organism evidence="9 10">
    <name type="scientific">Cladosporium halotolerans</name>
    <dbReference type="NCBI Taxonomy" id="1052096"/>
    <lineage>
        <taxon>Eukaryota</taxon>
        <taxon>Fungi</taxon>
        <taxon>Dikarya</taxon>
        <taxon>Ascomycota</taxon>
        <taxon>Pezizomycotina</taxon>
        <taxon>Dothideomycetes</taxon>
        <taxon>Dothideomycetidae</taxon>
        <taxon>Cladosporiales</taxon>
        <taxon>Cladosporiaceae</taxon>
        <taxon>Cladosporium</taxon>
    </lineage>
</organism>
<gene>
    <name evidence="9" type="ORF">WHR41_04723</name>
</gene>
<dbReference type="GO" id="GO:0030942">
    <property type="term" value="F:endoplasmic reticulum signal peptide binding"/>
    <property type="evidence" value="ECO:0007669"/>
    <property type="project" value="UniProtKB-UniRule"/>
</dbReference>
<reference evidence="9 10" key="1">
    <citation type="journal article" date="2020" name="Microbiol. Resour. Announc.">
        <title>Draft Genome Sequence of a Cladosporium Species Isolated from the Mesophotic Ascidian Didemnum maculosum.</title>
        <authorList>
            <person name="Gioti A."/>
            <person name="Siaperas R."/>
            <person name="Nikolaivits E."/>
            <person name="Le Goff G."/>
            <person name="Ouazzani J."/>
            <person name="Kotoulas G."/>
            <person name="Topakas E."/>
        </authorList>
    </citation>
    <scope>NUCLEOTIDE SEQUENCE [LARGE SCALE GENOMIC DNA]</scope>
    <source>
        <strain evidence="9 10">TM138-S3</strain>
    </source>
</reference>
<evidence type="ECO:0000256" key="2">
    <source>
        <dbReference type="ARBA" id="ARBA00010349"/>
    </source>
</evidence>
<evidence type="ECO:0000256" key="6">
    <source>
        <dbReference type="ARBA" id="ARBA00023274"/>
    </source>
</evidence>
<keyword evidence="6 7" id="KW-0687">Ribonucleoprotein</keyword>
<protein>
    <recommendedName>
        <fullName evidence="7">Signal recognition particle subunit SRP14</fullName>
    </recommendedName>
    <alternativeName>
        <fullName evidence="7">Signal recognition particle 14 kDa protein</fullName>
    </alternativeName>
</protein>
<keyword evidence="4 7" id="KW-0694">RNA-binding</keyword>
<dbReference type="GO" id="GO:0005786">
    <property type="term" value="C:signal recognition particle, endoplasmic reticulum targeting"/>
    <property type="evidence" value="ECO:0007669"/>
    <property type="project" value="UniProtKB-UniRule"/>
</dbReference>
<accession>A0AB34KP59</accession>
<dbReference type="SUPFAM" id="SSF54762">
    <property type="entry name" value="Signal recognition particle alu RNA binding heterodimer, SRP9/14"/>
    <property type="match status" value="1"/>
</dbReference>
<evidence type="ECO:0000256" key="7">
    <source>
        <dbReference type="RuleBase" id="RU368100"/>
    </source>
</evidence>
<dbReference type="PANTHER" id="PTHR12013">
    <property type="entry name" value="SIGNAL RECOGNITION PARTICLE 14 KD PROTEIN"/>
    <property type="match status" value="1"/>
</dbReference>
<dbReference type="Proteomes" id="UP000803884">
    <property type="component" value="Unassembled WGS sequence"/>
</dbReference>
<dbReference type="GeneID" id="96006167"/>
<evidence type="ECO:0000313" key="10">
    <source>
        <dbReference type="Proteomes" id="UP000803884"/>
    </source>
</evidence>
<comment type="subcellular location">
    <subcellularLocation>
        <location evidence="1 7">Cytoplasm</location>
    </subcellularLocation>
</comment>
<proteinExistence type="inferred from homology"/>
<dbReference type="Gene3D" id="3.30.720.10">
    <property type="entry name" value="Signal recognition particle alu RNA binding heterodimer, srp9/1"/>
    <property type="match status" value="1"/>
</dbReference>
<keyword evidence="3 7" id="KW-0963">Cytoplasm</keyword>
<name>A0AB34KP59_9PEZI</name>
<dbReference type="GO" id="GO:0008312">
    <property type="term" value="F:7S RNA binding"/>
    <property type="evidence" value="ECO:0007669"/>
    <property type="project" value="UniProtKB-UniRule"/>
</dbReference>
<keyword evidence="10" id="KW-1185">Reference proteome</keyword>
<dbReference type="RefSeq" id="XP_069229081.1">
    <property type="nucleotide sequence ID" value="XM_069373329.1"/>
</dbReference>
<feature type="compositionally biased region" description="Basic residues" evidence="8">
    <location>
        <begin position="117"/>
        <end position="134"/>
    </location>
</feature>
<evidence type="ECO:0000256" key="1">
    <source>
        <dbReference type="ARBA" id="ARBA00004496"/>
    </source>
</evidence>
<evidence type="ECO:0000256" key="4">
    <source>
        <dbReference type="ARBA" id="ARBA00022884"/>
    </source>
</evidence>
<comment type="function">
    <text evidence="7">Component of the signal recognition particle (SRP) complex, a ribonucleoprotein complex that mediates the cotranslational targeting of secretory and membrane proteins to the endoplasmic reticulum (ER).</text>
</comment>
<evidence type="ECO:0000256" key="3">
    <source>
        <dbReference type="ARBA" id="ARBA00022490"/>
    </source>
</evidence>